<evidence type="ECO:0000256" key="2">
    <source>
        <dbReference type="ARBA" id="ARBA00012528"/>
    </source>
</evidence>
<dbReference type="EMBL" id="MSCH01000003">
    <property type="protein sequence ID" value="PQJ52864.1"/>
    <property type="molecule type" value="Genomic_DNA"/>
</dbReference>
<name>A0A2S7US94_9GAMM</name>
<dbReference type="InterPro" id="IPR000160">
    <property type="entry name" value="GGDEF_dom"/>
</dbReference>
<protein>
    <recommendedName>
        <fullName evidence="2">diguanylate cyclase</fullName>
        <ecNumber evidence="2">2.7.7.65</ecNumber>
    </recommendedName>
</protein>
<feature type="transmembrane region" description="Helical" evidence="5">
    <location>
        <begin position="272"/>
        <end position="293"/>
    </location>
</feature>
<accession>A0A2S7US94</accession>
<reference evidence="7 8" key="1">
    <citation type="submission" date="2016-12" db="EMBL/GenBank/DDBJ databases">
        <title>Diversity of luminous bacteria.</title>
        <authorList>
            <person name="Yoshizawa S."/>
            <person name="Kogure K."/>
        </authorList>
    </citation>
    <scope>NUCLEOTIDE SEQUENCE [LARGE SCALE GENOMIC DNA]</scope>
    <source>
        <strain evidence="7 8">SA4-48</strain>
    </source>
</reference>
<feature type="transmembrane region" description="Helical" evidence="5">
    <location>
        <begin position="182"/>
        <end position="201"/>
    </location>
</feature>
<evidence type="ECO:0000259" key="6">
    <source>
        <dbReference type="PROSITE" id="PS50887"/>
    </source>
</evidence>
<comment type="cofactor">
    <cofactor evidence="1">
        <name>Mg(2+)</name>
        <dbReference type="ChEBI" id="CHEBI:18420"/>
    </cofactor>
</comment>
<dbReference type="SUPFAM" id="SSF55073">
    <property type="entry name" value="Nucleotide cyclase"/>
    <property type="match status" value="1"/>
</dbReference>
<comment type="catalytic activity">
    <reaction evidence="3">
        <text>2 GTP = 3',3'-c-di-GMP + 2 diphosphate</text>
        <dbReference type="Rhea" id="RHEA:24898"/>
        <dbReference type="ChEBI" id="CHEBI:33019"/>
        <dbReference type="ChEBI" id="CHEBI:37565"/>
        <dbReference type="ChEBI" id="CHEBI:58805"/>
        <dbReference type="EC" id="2.7.7.65"/>
    </reaction>
</comment>
<dbReference type="InterPro" id="IPR011622">
    <property type="entry name" value="7TMR_DISM_rcpt_extracell_dom2"/>
</dbReference>
<dbReference type="InterPro" id="IPR043128">
    <property type="entry name" value="Rev_trsase/Diguanyl_cyclase"/>
</dbReference>
<sequence>MFNKLVIFFFIVIQLLLQVDAATYDITNSKGKTDLTPYIEYNIGGHDPLESPPIEGWSEFNQAQIKLGFDHRVQWFRFELSNTSTQVETKYLELDAPLLDNIVLYLLIDGQVRSVQHLGDNQAFSLRPVLHDSFIIPIVWGIDETLEVYIATQTSGSTQLPINLWQKEYFQEKQSYQQLLTGSYMGLIFAAILVCLIAYIARRQKASLLNAGFMFSLLMIILTLNGFAFHYIWPNYPVLQQHAFYIFACIAIIFSALLARDTLKHFYQDHKLMAWFKSIAFFALLLTPATLYLSYQTALYLVIAISIIICACHLYAGAMTWKHGLHEHQEFNYGLGILLISLVLITVNNFSALELPISNLYLLQFSLLAHVMFLIISAVRSSTLGGNGLTTEQDILASDQMMELQFALRELEETNQQLEKLNTLDALSGIYNRRYFDKRLLAELRRGRRELATLSLIIFDIDHFKKVNDTYGHTTGDEVIRSISLTASQQLNRTTDEIFRYGGEEFAVLLPNTDLAGAKILAEKIRSAIENLKITLNEQTLSCKISLGVASHNSKEPIEPSSFIEMADSALYKAKQTGRNQVQTYQKG</sequence>
<evidence type="ECO:0000256" key="5">
    <source>
        <dbReference type="SAM" id="Phobius"/>
    </source>
</evidence>
<dbReference type="InterPro" id="IPR011623">
    <property type="entry name" value="7TMR_DISM_rcpt_extracell_dom1"/>
</dbReference>
<dbReference type="GO" id="GO:0005886">
    <property type="term" value="C:plasma membrane"/>
    <property type="evidence" value="ECO:0007669"/>
    <property type="project" value="TreeGrafter"/>
</dbReference>
<dbReference type="CDD" id="cd01949">
    <property type="entry name" value="GGDEF"/>
    <property type="match status" value="1"/>
</dbReference>
<dbReference type="Gene3D" id="2.60.40.2380">
    <property type="match status" value="1"/>
</dbReference>
<keyword evidence="5" id="KW-0472">Membrane</keyword>
<dbReference type="FunFam" id="3.30.70.270:FF:000001">
    <property type="entry name" value="Diguanylate cyclase domain protein"/>
    <property type="match status" value="1"/>
</dbReference>
<dbReference type="AlphaFoldDB" id="A0A2S7US94"/>
<proteinExistence type="predicted"/>
<evidence type="ECO:0000256" key="4">
    <source>
        <dbReference type="SAM" id="Coils"/>
    </source>
</evidence>
<dbReference type="NCBIfam" id="TIGR00254">
    <property type="entry name" value="GGDEF"/>
    <property type="match status" value="1"/>
</dbReference>
<feature type="domain" description="GGDEF" evidence="6">
    <location>
        <begin position="452"/>
        <end position="587"/>
    </location>
</feature>
<dbReference type="PANTHER" id="PTHR45138">
    <property type="entry name" value="REGULATORY COMPONENTS OF SENSORY TRANSDUCTION SYSTEM"/>
    <property type="match status" value="1"/>
</dbReference>
<evidence type="ECO:0000256" key="1">
    <source>
        <dbReference type="ARBA" id="ARBA00001946"/>
    </source>
</evidence>
<dbReference type="InterPro" id="IPR050469">
    <property type="entry name" value="Diguanylate_Cyclase"/>
</dbReference>
<keyword evidence="5" id="KW-0812">Transmembrane</keyword>
<comment type="caution">
    <text evidence="7">The sequence shown here is derived from an EMBL/GenBank/DDBJ whole genome shotgun (WGS) entry which is preliminary data.</text>
</comment>
<keyword evidence="4" id="KW-0175">Coiled coil</keyword>
<keyword evidence="8" id="KW-1185">Reference proteome</keyword>
<keyword evidence="5" id="KW-1133">Transmembrane helix</keyword>
<dbReference type="PANTHER" id="PTHR45138:SF9">
    <property type="entry name" value="DIGUANYLATE CYCLASE DGCM-RELATED"/>
    <property type="match status" value="1"/>
</dbReference>
<dbReference type="Pfam" id="PF00990">
    <property type="entry name" value="GGDEF"/>
    <property type="match status" value="1"/>
</dbReference>
<dbReference type="Pfam" id="PF07696">
    <property type="entry name" value="7TMR-DISMED2"/>
    <property type="match status" value="1"/>
</dbReference>
<dbReference type="Gene3D" id="3.30.70.270">
    <property type="match status" value="1"/>
</dbReference>
<dbReference type="Proteomes" id="UP000239007">
    <property type="component" value="Unassembled WGS sequence"/>
</dbReference>
<evidence type="ECO:0000313" key="8">
    <source>
        <dbReference type="Proteomes" id="UP000239007"/>
    </source>
</evidence>
<dbReference type="OrthoDB" id="5289013at2"/>
<dbReference type="RefSeq" id="WP_105051336.1">
    <property type="nucleotide sequence ID" value="NZ_BMYG01000010.1"/>
</dbReference>
<feature type="transmembrane region" description="Helical" evidence="5">
    <location>
        <begin position="333"/>
        <end position="353"/>
    </location>
</feature>
<dbReference type="Pfam" id="PF07695">
    <property type="entry name" value="7TMR-DISM_7TM"/>
    <property type="match status" value="1"/>
</dbReference>
<feature type="transmembrane region" description="Helical" evidence="5">
    <location>
        <begin position="299"/>
        <end position="321"/>
    </location>
</feature>
<feature type="transmembrane region" description="Helical" evidence="5">
    <location>
        <begin position="359"/>
        <end position="379"/>
    </location>
</feature>
<evidence type="ECO:0000256" key="3">
    <source>
        <dbReference type="ARBA" id="ARBA00034247"/>
    </source>
</evidence>
<dbReference type="SMART" id="SM00267">
    <property type="entry name" value="GGDEF"/>
    <property type="match status" value="1"/>
</dbReference>
<dbReference type="EC" id="2.7.7.65" evidence="2"/>
<dbReference type="GO" id="GO:0043709">
    <property type="term" value="P:cell adhesion involved in single-species biofilm formation"/>
    <property type="evidence" value="ECO:0007669"/>
    <property type="project" value="TreeGrafter"/>
</dbReference>
<dbReference type="InterPro" id="IPR029787">
    <property type="entry name" value="Nucleotide_cyclase"/>
</dbReference>
<organism evidence="7 8">
    <name type="scientific">Psychrosphaera saromensis</name>
    <dbReference type="NCBI Taxonomy" id="716813"/>
    <lineage>
        <taxon>Bacteria</taxon>
        <taxon>Pseudomonadati</taxon>
        <taxon>Pseudomonadota</taxon>
        <taxon>Gammaproteobacteria</taxon>
        <taxon>Alteromonadales</taxon>
        <taxon>Pseudoalteromonadaceae</taxon>
        <taxon>Psychrosphaera</taxon>
    </lineage>
</organism>
<dbReference type="GO" id="GO:1902201">
    <property type="term" value="P:negative regulation of bacterial-type flagellum-dependent cell motility"/>
    <property type="evidence" value="ECO:0007669"/>
    <property type="project" value="TreeGrafter"/>
</dbReference>
<feature type="transmembrane region" description="Helical" evidence="5">
    <location>
        <begin position="239"/>
        <end position="260"/>
    </location>
</feature>
<feature type="transmembrane region" description="Helical" evidence="5">
    <location>
        <begin position="213"/>
        <end position="233"/>
    </location>
</feature>
<feature type="coiled-coil region" evidence="4">
    <location>
        <begin position="397"/>
        <end position="424"/>
    </location>
</feature>
<gene>
    <name evidence="7" type="ORF">BTO11_03810</name>
</gene>
<dbReference type="GO" id="GO:0052621">
    <property type="term" value="F:diguanylate cyclase activity"/>
    <property type="evidence" value="ECO:0007669"/>
    <property type="project" value="UniProtKB-EC"/>
</dbReference>
<evidence type="ECO:0000313" key="7">
    <source>
        <dbReference type="EMBL" id="PQJ52864.1"/>
    </source>
</evidence>
<dbReference type="PROSITE" id="PS50887">
    <property type="entry name" value="GGDEF"/>
    <property type="match status" value="1"/>
</dbReference>